<protein>
    <submittedName>
        <fullName evidence="1">Uncharacterized protein</fullName>
    </submittedName>
</protein>
<dbReference type="EMBL" id="CM043791">
    <property type="protein sequence ID" value="KAI4823585.1"/>
    <property type="molecule type" value="Genomic_DNA"/>
</dbReference>
<reference evidence="1" key="1">
    <citation type="submission" date="2022-05" db="EMBL/GenBank/DDBJ databases">
        <title>Chromosome-level genome of Chaenocephalus aceratus.</title>
        <authorList>
            <person name="Park H."/>
        </authorList>
    </citation>
    <scope>NUCLEOTIDE SEQUENCE</scope>
    <source>
        <strain evidence="1">KU_202001</strain>
    </source>
</reference>
<name>A0ACB9XBJ3_CHAAC</name>
<keyword evidence="2" id="KW-1185">Reference proteome</keyword>
<evidence type="ECO:0000313" key="1">
    <source>
        <dbReference type="EMBL" id="KAI4823585.1"/>
    </source>
</evidence>
<organism evidence="1 2">
    <name type="scientific">Chaenocephalus aceratus</name>
    <name type="common">Blackfin icefish</name>
    <name type="synonym">Chaenichthys aceratus</name>
    <dbReference type="NCBI Taxonomy" id="36190"/>
    <lineage>
        <taxon>Eukaryota</taxon>
        <taxon>Metazoa</taxon>
        <taxon>Chordata</taxon>
        <taxon>Craniata</taxon>
        <taxon>Vertebrata</taxon>
        <taxon>Euteleostomi</taxon>
        <taxon>Actinopterygii</taxon>
        <taxon>Neopterygii</taxon>
        <taxon>Teleostei</taxon>
        <taxon>Neoteleostei</taxon>
        <taxon>Acanthomorphata</taxon>
        <taxon>Eupercaria</taxon>
        <taxon>Perciformes</taxon>
        <taxon>Notothenioidei</taxon>
        <taxon>Channichthyidae</taxon>
        <taxon>Chaenocephalus</taxon>
    </lineage>
</organism>
<gene>
    <name evidence="1" type="ORF">KUCAC02_012163</name>
</gene>
<sequence length="108" mass="12112">MWYRHQQLSLPLSSRALTIPEPTVPAPPRANTTLSEFDMLAAADGPLEDDCASKKSFHCFQLLFSPARPARPGTTTRRTRLGKSVPRDNVYFVLETLNTSNSQLHTDR</sequence>
<dbReference type="Proteomes" id="UP001057452">
    <property type="component" value="Chromosome 7"/>
</dbReference>
<evidence type="ECO:0000313" key="2">
    <source>
        <dbReference type="Proteomes" id="UP001057452"/>
    </source>
</evidence>
<accession>A0ACB9XBJ3</accession>
<proteinExistence type="predicted"/>
<comment type="caution">
    <text evidence="1">The sequence shown here is derived from an EMBL/GenBank/DDBJ whole genome shotgun (WGS) entry which is preliminary data.</text>
</comment>